<feature type="transmembrane region" description="Helical" evidence="1">
    <location>
        <begin position="114"/>
        <end position="138"/>
    </location>
</feature>
<sequence length="160" mass="17537">MKLNLSIENSPKIKFRLHIVIGSLLFLTFILVIARVADKGTPSTRTNTWGIAVCVKSAVFMTYQVVTGHVDRFKRWASTKANMILNIIDTVFWFALFIISIMGTSGAHSTSSRALGVIIVLLALVLCSLAGFLLFICVRDRRYYKQHGALSGGGAAKSPC</sequence>
<keyword evidence="3" id="KW-1185">Reference proteome</keyword>
<keyword evidence="1" id="KW-0812">Transmembrane</keyword>
<name>A0A5N5XE83_9EURO</name>
<gene>
    <name evidence="2" type="ORF">BDV29DRAFT_153672</name>
</gene>
<organism evidence="2 3">
    <name type="scientific">Aspergillus leporis</name>
    <dbReference type="NCBI Taxonomy" id="41062"/>
    <lineage>
        <taxon>Eukaryota</taxon>
        <taxon>Fungi</taxon>
        <taxon>Dikarya</taxon>
        <taxon>Ascomycota</taxon>
        <taxon>Pezizomycotina</taxon>
        <taxon>Eurotiomycetes</taxon>
        <taxon>Eurotiomycetidae</taxon>
        <taxon>Eurotiales</taxon>
        <taxon>Aspergillaceae</taxon>
        <taxon>Aspergillus</taxon>
        <taxon>Aspergillus subgen. Circumdati</taxon>
    </lineage>
</organism>
<keyword evidence="1" id="KW-1133">Transmembrane helix</keyword>
<evidence type="ECO:0000313" key="3">
    <source>
        <dbReference type="Proteomes" id="UP000326565"/>
    </source>
</evidence>
<evidence type="ECO:0000256" key="1">
    <source>
        <dbReference type="SAM" id="Phobius"/>
    </source>
</evidence>
<feature type="transmembrane region" description="Helical" evidence="1">
    <location>
        <begin position="82"/>
        <end position="102"/>
    </location>
</feature>
<evidence type="ECO:0008006" key="4">
    <source>
        <dbReference type="Google" id="ProtNLM"/>
    </source>
</evidence>
<keyword evidence="1" id="KW-0472">Membrane</keyword>
<reference evidence="2 3" key="1">
    <citation type="submission" date="2019-04" db="EMBL/GenBank/DDBJ databases">
        <title>Friends and foes A comparative genomics study of 23 Aspergillus species from section Flavi.</title>
        <authorList>
            <consortium name="DOE Joint Genome Institute"/>
            <person name="Kjaerbolling I."/>
            <person name="Vesth T."/>
            <person name="Frisvad J.C."/>
            <person name="Nybo J.L."/>
            <person name="Theobald S."/>
            <person name="Kildgaard S."/>
            <person name="Isbrandt T."/>
            <person name="Kuo A."/>
            <person name="Sato A."/>
            <person name="Lyhne E.K."/>
            <person name="Kogle M.E."/>
            <person name="Wiebenga A."/>
            <person name="Kun R.S."/>
            <person name="Lubbers R.J."/>
            <person name="Makela M.R."/>
            <person name="Barry K."/>
            <person name="Chovatia M."/>
            <person name="Clum A."/>
            <person name="Daum C."/>
            <person name="Haridas S."/>
            <person name="He G."/>
            <person name="LaButti K."/>
            <person name="Lipzen A."/>
            <person name="Mondo S."/>
            <person name="Riley R."/>
            <person name="Salamov A."/>
            <person name="Simmons B.A."/>
            <person name="Magnuson J.K."/>
            <person name="Henrissat B."/>
            <person name="Mortensen U.H."/>
            <person name="Larsen T.O."/>
            <person name="Devries R.P."/>
            <person name="Grigoriev I.V."/>
            <person name="Machida M."/>
            <person name="Baker S.E."/>
            <person name="Andersen M.R."/>
        </authorList>
    </citation>
    <scope>NUCLEOTIDE SEQUENCE [LARGE SCALE GENOMIC DNA]</scope>
    <source>
        <strain evidence="2 3">CBS 151.66</strain>
    </source>
</reference>
<dbReference type="EMBL" id="ML732168">
    <property type="protein sequence ID" value="KAB8077440.1"/>
    <property type="molecule type" value="Genomic_DNA"/>
</dbReference>
<accession>A0A5N5XE83</accession>
<protein>
    <recommendedName>
        <fullName evidence="4">MARVEL domain-containing protein</fullName>
    </recommendedName>
</protein>
<feature type="transmembrane region" description="Helical" evidence="1">
    <location>
        <begin position="15"/>
        <end position="37"/>
    </location>
</feature>
<dbReference type="Proteomes" id="UP000326565">
    <property type="component" value="Unassembled WGS sequence"/>
</dbReference>
<dbReference type="AlphaFoldDB" id="A0A5N5XE83"/>
<dbReference type="OrthoDB" id="3436860at2759"/>
<evidence type="ECO:0000313" key="2">
    <source>
        <dbReference type="EMBL" id="KAB8077440.1"/>
    </source>
</evidence>
<proteinExistence type="predicted"/>